<reference evidence="9" key="1">
    <citation type="submission" date="2016-10" db="EMBL/GenBank/DDBJ databases">
        <authorList>
            <person name="Varghese N."/>
            <person name="Submissions S."/>
        </authorList>
    </citation>
    <scope>NUCLEOTIDE SEQUENCE [LARGE SCALE GENOMIC DNA]</scope>
    <source>
        <strain evidence="9">DSM 16108</strain>
    </source>
</reference>
<dbReference type="GO" id="GO:0005886">
    <property type="term" value="C:plasma membrane"/>
    <property type="evidence" value="ECO:0007669"/>
    <property type="project" value="UniProtKB-SubCell"/>
</dbReference>
<evidence type="ECO:0000256" key="4">
    <source>
        <dbReference type="ARBA" id="ARBA00022989"/>
    </source>
</evidence>
<sequence length="321" mass="36886">MNITVRTIKITIASLLAILLAQGLNLEHPLASGVIAILSVLETKQESIKTALARIGSAILGFIIASILFYFIGYTIFAFCLYLLIFIPITCKWNLQSGIAPTTVLVTHFMTAQSISWVWQLNGFVLMLIGVVMALLVNSWMPSQQKELNCLKEEIEEEMRVALVMFQSQLLGEKNFSSIHEHLKQLDNKIHEMNHLAFKEYENQVINRSGYFVRYAQMRKEQSVVLQKIYDNLPLIKLATKQNEVLADLFVETAEQLHEKNTGLQLLNDILDLYIEFKQSDLPKTRSEFESRASLFQILNDFERFIKIKREFYINEQSSLS</sequence>
<dbReference type="EMBL" id="FOSJ01000006">
    <property type="protein sequence ID" value="SFK02337.1"/>
    <property type="molecule type" value="Genomic_DNA"/>
</dbReference>
<dbReference type="OrthoDB" id="357521at2"/>
<dbReference type="Proteomes" id="UP000199589">
    <property type="component" value="Unassembled WGS sequence"/>
</dbReference>
<evidence type="ECO:0000259" key="7">
    <source>
        <dbReference type="Pfam" id="PF11728"/>
    </source>
</evidence>
<feature type="domain" description="Putative aromatic acid exporter C-terminal" evidence="7">
    <location>
        <begin position="146"/>
        <end position="310"/>
    </location>
</feature>
<gene>
    <name evidence="8" type="ORF">SAMN04488569_100659</name>
</gene>
<dbReference type="InterPro" id="IPR052984">
    <property type="entry name" value="UPF0421"/>
</dbReference>
<comment type="subcellular location">
    <subcellularLocation>
        <location evidence="1">Cell membrane</location>
        <topology evidence="1">Multi-pass membrane protein</topology>
    </subcellularLocation>
</comment>
<dbReference type="InterPro" id="IPR038323">
    <property type="entry name" value="ArAE_1_C_sf"/>
</dbReference>
<keyword evidence="3 6" id="KW-0812">Transmembrane</keyword>
<feature type="transmembrane region" description="Helical" evidence="6">
    <location>
        <begin position="117"/>
        <end position="137"/>
    </location>
</feature>
<feature type="transmembrane region" description="Helical" evidence="6">
    <location>
        <begin position="57"/>
        <end position="86"/>
    </location>
</feature>
<proteinExistence type="predicted"/>
<evidence type="ECO:0000256" key="5">
    <source>
        <dbReference type="ARBA" id="ARBA00023136"/>
    </source>
</evidence>
<dbReference type="Pfam" id="PF11728">
    <property type="entry name" value="ArAE_1_C"/>
    <property type="match status" value="1"/>
</dbReference>
<dbReference type="Pfam" id="PF06081">
    <property type="entry name" value="ArAE_1"/>
    <property type="match status" value="1"/>
</dbReference>
<keyword evidence="4 6" id="KW-1133">Transmembrane helix</keyword>
<keyword evidence="5 6" id="KW-0472">Membrane</keyword>
<dbReference type="InterPro" id="IPR010343">
    <property type="entry name" value="ArAE_1"/>
</dbReference>
<name>A0A1I3W6L9_9LACT</name>
<dbReference type="InterPro" id="IPR021062">
    <property type="entry name" value="ArAE_1_C"/>
</dbReference>
<keyword evidence="9" id="KW-1185">Reference proteome</keyword>
<organism evidence="8 9">
    <name type="scientific">Marinilactibacillus piezotolerans</name>
    <dbReference type="NCBI Taxonomy" id="258723"/>
    <lineage>
        <taxon>Bacteria</taxon>
        <taxon>Bacillati</taxon>
        <taxon>Bacillota</taxon>
        <taxon>Bacilli</taxon>
        <taxon>Lactobacillales</taxon>
        <taxon>Carnobacteriaceae</taxon>
        <taxon>Marinilactibacillus</taxon>
    </lineage>
</organism>
<keyword evidence="2" id="KW-1003">Cell membrane</keyword>
<dbReference type="PANTHER" id="PTHR40064:SF1">
    <property type="entry name" value="MEMBRANE PROTEIN"/>
    <property type="match status" value="1"/>
</dbReference>
<dbReference type="Gene3D" id="1.20.120.940">
    <property type="entry name" value="Putative aromatic acid exporter, C-terminal domain"/>
    <property type="match status" value="1"/>
</dbReference>
<evidence type="ECO:0000256" key="3">
    <source>
        <dbReference type="ARBA" id="ARBA00022692"/>
    </source>
</evidence>
<dbReference type="RefSeq" id="WP_072694275.1">
    <property type="nucleotide sequence ID" value="NZ_FOSJ01000006.1"/>
</dbReference>
<evidence type="ECO:0000256" key="6">
    <source>
        <dbReference type="SAM" id="Phobius"/>
    </source>
</evidence>
<evidence type="ECO:0000256" key="1">
    <source>
        <dbReference type="ARBA" id="ARBA00004651"/>
    </source>
</evidence>
<evidence type="ECO:0000313" key="8">
    <source>
        <dbReference type="EMBL" id="SFK02337.1"/>
    </source>
</evidence>
<accession>A0A1I3W6L9</accession>
<evidence type="ECO:0000313" key="9">
    <source>
        <dbReference type="Proteomes" id="UP000199589"/>
    </source>
</evidence>
<evidence type="ECO:0000256" key="2">
    <source>
        <dbReference type="ARBA" id="ARBA00022475"/>
    </source>
</evidence>
<dbReference type="PANTHER" id="PTHR40064">
    <property type="entry name" value="MEMBRANE PROTEIN-RELATED"/>
    <property type="match status" value="1"/>
</dbReference>
<protein>
    <submittedName>
        <fullName evidence="8">Uncharacterized membrane protein YgaE, UPF0421/DUF939 family</fullName>
    </submittedName>
</protein>
<dbReference type="AlphaFoldDB" id="A0A1I3W6L9"/>